<feature type="compositionally biased region" description="Basic and acidic residues" evidence="1">
    <location>
        <begin position="1"/>
        <end position="35"/>
    </location>
</feature>
<evidence type="ECO:0000313" key="2">
    <source>
        <dbReference type="EnsemblMetazoa" id="XP_050502367.1"/>
    </source>
</evidence>
<dbReference type="GeneID" id="114335079"/>
<feature type="region of interest" description="Disordered" evidence="1">
    <location>
        <begin position="1"/>
        <end position="84"/>
    </location>
</feature>
<organism evidence="2 3">
    <name type="scientific">Diabrotica virgifera virgifera</name>
    <name type="common">western corn rootworm</name>
    <dbReference type="NCBI Taxonomy" id="50390"/>
    <lineage>
        <taxon>Eukaryota</taxon>
        <taxon>Metazoa</taxon>
        <taxon>Ecdysozoa</taxon>
        <taxon>Arthropoda</taxon>
        <taxon>Hexapoda</taxon>
        <taxon>Insecta</taxon>
        <taxon>Pterygota</taxon>
        <taxon>Neoptera</taxon>
        <taxon>Endopterygota</taxon>
        <taxon>Coleoptera</taxon>
        <taxon>Polyphaga</taxon>
        <taxon>Cucujiformia</taxon>
        <taxon>Chrysomeloidea</taxon>
        <taxon>Chrysomelidae</taxon>
        <taxon>Galerucinae</taxon>
        <taxon>Diabroticina</taxon>
        <taxon>Diabroticites</taxon>
        <taxon>Diabrotica</taxon>
    </lineage>
</organism>
<accession>A0ABM5JWQ7</accession>
<sequence>MKRVLEEKKQKKQDKKEKQLKTEKNKSKNTNDKNKSKNTNKKAKKPTNKTDKRSRVKRQVFEDSSDEENVSDKDLCDDNSDNEDETDLCFIYYDSGKSGRTVVSLYSLWSGNDTAKDYRCDFCLNKMC</sequence>
<protein>
    <submittedName>
        <fullName evidence="2">Uncharacterized protein</fullName>
    </submittedName>
</protein>
<proteinExistence type="predicted"/>
<dbReference type="Proteomes" id="UP001652700">
    <property type="component" value="Unplaced"/>
</dbReference>
<reference evidence="2" key="1">
    <citation type="submission" date="2025-05" db="UniProtKB">
        <authorList>
            <consortium name="EnsemblMetazoa"/>
        </authorList>
    </citation>
    <scope>IDENTIFICATION</scope>
</reference>
<feature type="compositionally biased region" description="Basic residues" evidence="1">
    <location>
        <begin position="36"/>
        <end position="47"/>
    </location>
</feature>
<evidence type="ECO:0000313" key="3">
    <source>
        <dbReference type="Proteomes" id="UP001652700"/>
    </source>
</evidence>
<name>A0ABM5JWQ7_DIAVI</name>
<dbReference type="EnsemblMetazoa" id="XM_050646410.1">
    <property type="protein sequence ID" value="XP_050502367.1"/>
    <property type="gene ID" value="LOC114335079"/>
</dbReference>
<keyword evidence="3" id="KW-1185">Reference proteome</keyword>
<evidence type="ECO:0000256" key="1">
    <source>
        <dbReference type="SAM" id="MobiDB-lite"/>
    </source>
</evidence>
<dbReference type="RefSeq" id="XP_050502367.1">
    <property type="nucleotide sequence ID" value="XM_050646410.1"/>
</dbReference>